<dbReference type="VEuPathDB" id="FungiDB:BCV72DRAFT_216172"/>
<keyword evidence="5" id="KW-0949">S-adenosyl-L-methionine</keyword>
<comment type="subcellular location">
    <subcellularLocation>
        <location evidence="1">Membrane</location>
        <topology evidence="1">Multi-pass membrane protein</topology>
    </subcellularLocation>
</comment>
<dbReference type="GO" id="GO:0008757">
    <property type="term" value="F:S-adenosylmethionine-dependent methyltransferase activity"/>
    <property type="evidence" value="ECO:0007669"/>
    <property type="project" value="UniProtKB-ARBA"/>
</dbReference>
<evidence type="ECO:0000259" key="10">
    <source>
        <dbReference type="Pfam" id="PF05175"/>
    </source>
</evidence>
<feature type="domain" description="Methyltransferase small" evidence="10">
    <location>
        <begin position="683"/>
        <end position="777"/>
    </location>
</feature>
<feature type="transmembrane region" description="Helical" evidence="9">
    <location>
        <begin position="16"/>
        <end position="36"/>
    </location>
</feature>
<dbReference type="GO" id="GO:0032259">
    <property type="term" value="P:methylation"/>
    <property type="evidence" value="ECO:0007669"/>
    <property type="project" value="UniProtKB-KW"/>
</dbReference>
<dbReference type="NCBIfam" id="TIGR00536">
    <property type="entry name" value="hemK_fam"/>
    <property type="match status" value="1"/>
</dbReference>
<dbReference type="InterPro" id="IPR002052">
    <property type="entry name" value="DNA_methylase_N6_adenine_CS"/>
</dbReference>
<dbReference type="SUPFAM" id="SSF55120">
    <property type="entry name" value="Pseudouridine synthase"/>
    <property type="match status" value="1"/>
</dbReference>
<dbReference type="SUPFAM" id="SSF53335">
    <property type="entry name" value="S-adenosyl-L-methionine-dependent methyltransferases"/>
    <property type="match status" value="1"/>
</dbReference>
<dbReference type="AlphaFoldDB" id="A0A1X0RP55"/>
<dbReference type="Gene3D" id="3.40.50.150">
    <property type="entry name" value="Vaccinia Virus protein VP39"/>
    <property type="match status" value="1"/>
</dbReference>
<feature type="transmembrane region" description="Helical" evidence="9">
    <location>
        <begin position="135"/>
        <end position="159"/>
    </location>
</feature>
<dbReference type="EMBL" id="KV921519">
    <property type="protein sequence ID" value="ORE13668.1"/>
    <property type="molecule type" value="Genomic_DNA"/>
</dbReference>
<evidence type="ECO:0000256" key="2">
    <source>
        <dbReference type="ARBA" id="ARBA00005268"/>
    </source>
</evidence>
<evidence type="ECO:0000256" key="9">
    <source>
        <dbReference type="SAM" id="Phobius"/>
    </source>
</evidence>
<dbReference type="Pfam" id="PF05175">
    <property type="entry name" value="MTS"/>
    <property type="match status" value="1"/>
</dbReference>
<dbReference type="OMA" id="ECGKGMM"/>
<dbReference type="PROSITE" id="PS00092">
    <property type="entry name" value="N6_MTASE"/>
    <property type="match status" value="1"/>
</dbReference>
<dbReference type="InterPro" id="IPR000515">
    <property type="entry name" value="MetI-like"/>
</dbReference>
<dbReference type="GO" id="GO:0005886">
    <property type="term" value="C:plasma membrane"/>
    <property type="evidence" value="ECO:0007669"/>
    <property type="project" value="TreeGrafter"/>
</dbReference>
<evidence type="ECO:0000256" key="1">
    <source>
        <dbReference type="ARBA" id="ARBA00004141"/>
    </source>
</evidence>
<evidence type="ECO:0000313" key="12">
    <source>
        <dbReference type="Proteomes" id="UP000242381"/>
    </source>
</evidence>
<name>A0A1X0RP55_RHIZD</name>
<keyword evidence="6 9" id="KW-0812">Transmembrane</keyword>
<dbReference type="GO" id="GO:0001522">
    <property type="term" value="P:pseudouridine synthesis"/>
    <property type="evidence" value="ECO:0007669"/>
    <property type="project" value="InterPro"/>
</dbReference>
<protein>
    <recommendedName>
        <fullName evidence="10">Methyltransferase small domain-containing protein</fullName>
    </recommendedName>
</protein>
<keyword evidence="4" id="KW-0808">Transferase</keyword>
<dbReference type="GO" id="GO:0003723">
    <property type="term" value="F:RNA binding"/>
    <property type="evidence" value="ECO:0007669"/>
    <property type="project" value="InterPro"/>
</dbReference>
<accession>A0A1X0RP55</accession>
<dbReference type="Proteomes" id="UP000242381">
    <property type="component" value="Unassembled WGS sequence"/>
</dbReference>
<dbReference type="GO" id="GO:0009982">
    <property type="term" value="F:pseudouridine synthase activity"/>
    <property type="evidence" value="ECO:0007669"/>
    <property type="project" value="InterPro"/>
</dbReference>
<dbReference type="Gene3D" id="3.30.2350.10">
    <property type="entry name" value="Pseudouridine synthase"/>
    <property type="match status" value="1"/>
</dbReference>
<feature type="transmembrane region" description="Helical" evidence="9">
    <location>
        <begin position="73"/>
        <end position="90"/>
    </location>
</feature>
<gene>
    <name evidence="11" type="ORF">BCV71DRAFT_268136</name>
</gene>
<comment type="similarity">
    <text evidence="2">Belongs to the UPF0014 family.</text>
</comment>
<sequence>MADTGSGHAGTPNLTWVNVAIASTFILVNGAISVALGLKLEKTLIIAAIRCLVQLTIMGFILEDVFKTRSPALVMLMACVLILLGAYETVYNKSKQSYRGMFISVLLSSGISTLVIGIIGSRWAMKQNPFWIPEVFIPTMGMLLGNAMSGMAVALSSCLSSVSNQKEQIETYLAFGASRWEAGQSIAVEAVRLSMLPTINQMSVIGLIAIPGMMTGQILGGAPVSNAVKYQQIIMFLISASTALGVLSAVIACVRVLIDSRHRLRPERIINGRASLLQDIKQTIISLWRGFIYVFCCLAKAKKKQTIDVDDDDEQQDEQLPESAQDLRVRKFIVQNYRHVFKSKENIHRAFNRKEISINGCPTEETRRLNAGDIIEINYNKSIEEAERLETIPIDILYQDEHLAVVWKPPGQNSAVFEKAIHHNTAEIDSKGNKQKIWCINDIQKAASGLILVAKSERVKELLMESYMNDKINFTMRVICHGRIDTTVISDLFCLDQSDKAQESKVNPKDVLKSIDIISATRSNHAQYITTLDLHLRSPLSSLQLRKLFFFQSKHPIIGESAYTKLLHVNKDKGLYASIIHVSFLHPIKGTQVQVTGNEPQKFAMMREREFKFYQKKIERENEAMKKAGIDVSEQMDRENGQLLAYVLGQKDFFNLTFKVTKDCLIPRPASETLVKAAIDFIKDRNGIRLIDIGTGCGNLVISIMANLPSSAITSAVAIDISDAALAVAKENGEAILGKDRSKRIEWRNQSMSDVADGKVYDILVCNPPYLDYNQISKRKVQMADLGQEPHTALFAEDGGFKWYNVLSEIAPNIVKDEGRVILECGKGILQQVLDIWAGWEQEAIYKDVQGWDRCIVLKRTT</sequence>
<evidence type="ECO:0000256" key="4">
    <source>
        <dbReference type="ARBA" id="ARBA00022679"/>
    </source>
</evidence>
<evidence type="ECO:0000256" key="5">
    <source>
        <dbReference type="ARBA" id="ARBA00022691"/>
    </source>
</evidence>
<proteinExistence type="inferred from homology"/>
<dbReference type="CDD" id="cd02440">
    <property type="entry name" value="AdoMet_MTases"/>
    <property type="match status" value="1"/>
</dbReference>
<dbReference type="InterPro" id="IPR020103">
    <property type="entry name" value="PsdUridine_synth_cat_dom_sf"/>
</dbReference>
<dbReference type="InterPro" id="IPR007848">
    <property type="entry name" value="Small_mtfrase_dom"/>
</dbReference>
<keyword evidence="3" id="KW-0489">Methyltransferase</keyword>
<organism evidence="11 12">
    <name type="scientific">Rhizopus microsporus</name>
    <dbReference type="NCBI Taxonomy" id="58291"/>
    <lineage>
        <taxon>Eukaryota</taxon>
        <taxon>Fungi</taxon>
        <taxon>Fungi incertae sedis</taxon>
        <taxon>Mucoromycota</taxon>
        <taxon>Mucoromycotina</taxon>
        <taxon>Mucoromycetes</taxon>
        <taxon>Mucorales</taxon>
        <taxon>Mucorineae</taxon>
        <taxon>Rhizopodaceae</taxon>
        <taxon>Rhizopus</taxon>
    </lineage>
</organism>
<evidence type="ECO:0000313" key="11">
    <source>
        <dbReference type="EMBL" id="ORE13668.1"/>
    </source>
</evidence>
<dbReference type="PANTHER" id="PTHR30028">
    <property type="entry name" value="UPF0014 INNER MEMBRANE PROTEIN YBBM-RELATED"/>
    <property type="match status" value="1"/>
</dbReference>
<evidence type="ECO:0000256" key="6">
    <source>
        <dbReference type="ARBA" id="ARBA00022692"/>
    </source>
</evidence>
<dbReference type="Pfam" id="PF03649">
    <property type="entry name" value="UPF0014"/>
    <property type="match status" value="1"/>
</dbReference>
<evidence type="ECO:0000256" key="8">
    <source>
        <dbReference type="ARBA" id="ARBA00023136"/>
    </source>
</evidence>
<dbReference type="CDD" id="cd06261">
    <property type="entry name" value="TM_PBP2"/>
    <property type="match status" value="1"/>
</dbReference>
<dbReference type="PANTHER" id="PTHR30028:SF0">
    <property type="entry name" value="PROTEIN ALUMINUM SENSITIVE 3"/>
    <property type="match status" value="1"/>
</dbReference>
<dbReference type="InterPro" id="IPR029063">
    <property type="entry name" value="SAM-dependent_MTases_sf"/>
</dbReference>
<dbReference type="GO" id="GO:0055085">
    <property type="term" value="P:transmembrane transport"/>
    <property type="evidence" value="ECO:0007669"/>
    <property type="project" value="InterPro"/>
</dbReference>
<feature type="transmembrane region" description="Helical" evidence="9">
    <location>
        <begin position="43"/>
        <end position="61"/>
    </location>
</feature>
<keyword evidence="7 9" id="KW-1133">Transmembrane helix</keyword>
<evidence type="ECO:0000256" key="7">
    <source>
        <dbReference type="ARBA" id="ARBA00022989"/>
    </source>
</evidence>
<keyword evidence="8 9" id="KW-0472">Membrane</keyword>
<feature type="transmembrane region" description="Helical" evidence="9">
    <location>
        <begin position="233"/>
        <end position="258"/>
    </location>
</feature>
<reference evidence="11 12" key="1">
    <citation type="journal article" date="2016" name="Proc. Natl. Acad. Sci. U.S.A.">
        <title>Lipid metabolic changes in an early divergent fungus govern the establishment of a mutualistic symbiosis with endobacteria.</title>
        <authorList>
            <person name="Lastovetsky O.A."/>
            <person name="Gaspar M.L."/>
            <person name="Mondo S.J."/>
            <person name="LaButti K.M."/>
            <person name="Sandor L."/>
            <person name="Grigoriev I.V."/>
            <person name="Henry S.A."/>
            <person name="Pawlowska T.E."/>
        </authorList>
    </citation>
    <scope>NUCLEOTIDE SEQUENCE [LARGE SCALE GENOMIC DNA]</scope>
    <source>
        <strain evidence="11 12">ATCC 11559</strain>
    </source>
</reference>
<dbReference type="InterPro" id="IPR004556">
    <property type="entry name" value="HemK-like"/>
</dbReference>
<evidence type="ECO:0000256" key="3">
    <source>
        <dbReference type="ARBA" id="ARBA00022603"/>
    </source>
</evidence>
<dbReference type="VEuPathDB" id="FungiDB:BCV72DRAFT_319458"/>
<feature type="transmembrane region" description="Helical" evidence="9">
    <location>
        <begin position="102"/>
        <end position="123"/>
    </location>
</feature>
<dbReference type="InterPro" id="IPR005226">
    <property type="entry name" value="UPF0014_fam"/>
</dbReference>
<dbReference type="GO" id="GO:0008276">
    <property type="term" value="F:protein methyltransferase activity"/>
    <property type="evidence" value="ECO:0007669"/>
    <property type="project" value="InterPro"/>
</dbReference>